<dbReference type="RefSeq" id="XP_024777288.1">
    <property type="nucleotide sequence ID" value="XM_024920325.1"/>
</dbReference>
<sequence length="82" mass="9512">MMTSLTCLVSLALERNASRRVSDAKNYPIYISSLPCEPGPLVNRIRSRYDRNNLQFYHSCHTDLSCHHEMIRTRNYVLPSTP</sequence>
<keyword evidence="2" id="KW-1185">Reference proteome</keyword>
<reference evidence="1 2" key="1">
    <citation type="submission" date="2016-07" db="EMBL/GenBank/DDBJ databases">
        <title>Multiple horizontal gene transfer events from other fungi enriched the ability of initially mycotrophic Trichoderma (Ascomycota) to feed on dead plant biomass.</title>
        <authorList>
            <consortium name="DOE Joint Genome Institute"/>
            <person name="Aerts A."/>
            <person name="Atanasova L."/>
            <person name="Chenthamara K."/>
            <person name="Zhang J."/>
            <person name="Grujic M."/>
            <person name="Henrissat B."/>
            <person name="Kuo A."/>
            <person name="Salamov A."/>
            <person name="Lipzen A."/>
            <person name="Labutti K."/>
            <person name="Barry K."/>
            <person name="Miao Y."/>
            <person name="Rahimi M.J."/>
            <person name="Shen Q."/>
            <person name="Grigoriev I.V."/>
            <person name="Kubicek C.P."/>
            <person name="Druzhinina I.S."/>
        </authorList>
    </citation>
    <scope>NUCLEOTIDE SEQUENCE [LARGE SCALE GENOMIC DNA]</scope>
    <source>
        <strain evidence="1 2">CBS 226.95</strain>
    </source>
</reference>
<evidence type="ECO:0000313" key="1">
    <source>
        <dbReference type="EMBL" id="PTB57611.1"/>
    </source>
</evidence>
<organism evidence="1 2">
    <name type="scientific">Trichoderma harzianum CBS 226.95</name>
    <dbReference type="NCBI Taxonomy" id="983964"/>
    <lineage>
        <taxon>Eukaryota</taxon>
        <taxon>Fungi</taxon>
        <taxon>Dikarya</taxon>
        <taxon>Ascomycota</taxon>
        <taxon>Pezizomycotina</taxon>
        <taxon>Sordariomycetes</taxon>
        <taxon>Hypocreomycetidae</taxon>
        <taxon>Hypocreales</taxon>
        <taxon>Hypocreaceae</taxon>
        <taxon>Trichoderma</taxon>
    </lineage>
</organism>
<dbReference type="EMBL" id="KZ679677">
    <property type="protein sequence ID" value="PTB57611.1"/>
    <property type="molecule type" value="Genomic_DNA"/>
</dbReference>
<dbReference type="GeneID" id="36628894"/>
<proteinExistence type="predicted"/>
<dbReference type="Proteomes" id="UP000241690">
    <property type="component" value="Unassembled WGS sequence"/>
</dbReference>
<evidence type="ECO:0000313" key="2">
    <source>
        <dbReference type="Proteomes" id="UP000241690"/>
    </source>
</evidence>
<gene>
    <name evidence="1" type="ORF">M431DRAFT_517253</name>
</gene>
<name>A0A2T4AKK5_TRIHA</name>
<accession>A0A2T4AKK5</accession>
<protein>
    <submittedName>
        <fullName evidence="1">Uncharacterized protein</fullName>
    </submittedName>
</protein>
<dbReference type="AlphaFoldDB" id="A0A2T4AKK5"/>